<dbReference type="GO" id="GO:0044550">
    <property type="term" value="P:secondary metabolite biosynthetic process"/>
    <property type="evidence" value="ECO:0007669"/>
    <property type="project" value="TreeGrafter"/>
</dbReference>
<dbReference type="GO" id="GO:0031177">
    <property type="term" value="F:phosphopantetheine binding"/>
    <property type="evidence" value="ECO:0007669"/>
    <property type="project" value="InterPro"/>
</dbReference>
<dbReference type="NCBIfam" id="TIGR01733">
    <property type="entry name" value="AA-adenyl-dom"/>
    <property type="match status" value="1"/>
</dbReference>
<evidence type="ECO:0000259" key="5">
    <source>
        <dbReference type="PROSITE" id="PS50075"/>
    </source>
</evidence>
<dbReference type="Gene3D" id="3.30.300.30">
    <property type="match status" value="1"/>
</dbReference>
<dbReference type="Pfam" id="PF13193">
    <property type="entry name" value="AMP-binding_C"/>
    <property type="match status" value="1"/>
</dbReference>
<dbReference type="SMART" id="SM00823">
    <property type="entry name" value="PKS_PP"/>
    <property type="match status" value="1"/>
</dbReference>
<accession>A0A841DCD6</accession>
<dbReference type="Pfam" id="PF00668">
    <property type="entry name" value="Condensation"/>
    <property type="match status" value="1"/>
</dbReference>
<evidence type="ECO:0000256" key="4">
    <source>
        <dbReference type="SAM" id="MobiDB-lite"/>
    </source>
</evidence>
<dbReference type="EMBL" id="JACHJJ010000014">
    <property type="protein sequence ID" value="MBB5965016.1"/>
    <property type="molecule type" value="Genomic_DNA"/>
</dbReference>
<dbReference type="FunFam" id="1.10.1200.10:FF:000005">
    <property type="entry name" value="Nonribosomal peptide synthetase 1"/>
    <property type="match status" value="1"/>
</dbReference>
<evidence type="ECO:0000313" key="6">
    <source>
        <dbReference type="EMBL" id="MBB5965016.1"/>
    </source>
</evidence>
<dbReference type="InterPro" id="IPR025110">
    <property type="entry name" value="AMP-bd_C"/>
</dbReference>
<dbReference type="InterPro" id="IPR000873">
    <property type="entry name" value="AMP-dep_synth/lig_dom"/>
</dbReference>
<evidence type="ECO:0000313" key="7">
    <source>
        <dbReference type="Proteomes" id="UP000562352"/>
    </source>
</evidence>
<dbReference type="InterPro" id="IPR020806">
    <property type="entry name" value="PKS_PP-bd"/>
</dbReference>
<dbReference type="Pfam" id="PF00975">
    <property type="entry name" value="Thioesterase"/>
    <property type="match status" value="1"/>
</dbReference>
<dbReference type="PROSITE" id="PS00455">
    <property type="entry name" value="AMP_BINDING"/>
    <property type="match status" value="1"/>
</dbReference>
<sequence length="1326" mass="140830">MTPTGSITTSGTAAPALTGPVIPAAPAAPATGGPASQLEDILPLSPLQQGLYFHAVFDEAAPDVYTAQLVLELEGPLDAARLRDAAARLLARHPNLRASFRQRASGDPVQLVHRRVEVPWREVSGGDPDAVAAEERARRFDLARPPLLRFALVRLAPDRHRLVLTNHHILLDGWSTPLLAAEFLALYTGAEPPPAPPYKDYLAWLVRQDRAAAGAAWGRALDGLDGPTLVAPDLAGGPPADPGRVRAHLSEGLTDRLTTVLRSRSLTLNTAVQGAWALLLAQLTGRDDVVFGGTVSGRPAELPGVERMVGLFINTLPVRVRLRPDETLTGLLARIQAEQTDLLPHHHLGLAEIQRWHGSGALFDTMTVLENYPTDTAAAEVGDGLRLTGAGGSDATHYPLALAVVPGGRLSLRLDHRPDVFPRAEALRLLNRLTRLLKAVAADPDLPLARLDLLSADERALVGAEAVPGGTADAETGRDATLVSAFAEQAERTPDAEAVAGDGFSLTYAALNGRANRLAHLLAELGVGPETPVAVLLERSAEVVVATLAIAKAGGTYVPVHHGYPPERMSWVMADTGAPVLVTDREPGFAHGAAVVRLDLPGAAAGDDPGFVPEYDPHVRVHPGQLAYVIYTSGSTGTPKGVAVRHRDVVALAADRCWTGRHRRVLMHSPHAFDASTYEIWVPLLTGGTVVVAPPGELDPAALARLAHEHRLTALFITTALFNLVAEEDPGTFALLAEVLTGGEAASPAAMRRVRDACPDTVLGHVYGPTETTTYATYHAVSEVGEGAPPIGRAMDGMRAHVLDGFLRPVPPGAVGELYLSGAGLARGYLGRAGLTAERFTACPYGGRMYRTGDLARWTPEGELEYLGRADQQVKIRGFRIEPGEIEAVLARHPSVAQVSVLARDNRLVAYVVGVEERTAGGGREGAGDVPAAGTTAGGVVPEELRAFAGKTLPEYMVPQAVVVLDALPLTPNGKVDRAALPEPGVPASGRAPETPGEERFCRLFAEVLGLERVGADDGFFDLGGDSIAVIQLVSRARREGLEISPREVFARQTAEALARAGSPDDPDGPGDPDASTGREILLPLRRTGAAPPLFCVHPGAGLGWPYSGLLRRLGPDQPVYALQARVLSEPDYTAPSIEAMARDYLEQVRRVRPRGPYLLAGWSMGGLIAHAMAVELRESGEEVALLAVLDAYPGREGGPDERDVLPELLAAIGYRGSGEIDDVVAFVRDQGGRYATLDEQTLLAVYRNYRNGVKISQEYEPRCFDGDVLFVTAAHGREADSPTAADWKPYVTGTITDHAVACDHASMLNPGPAAQIAELLRKELR</sequence>
<dbReference type="InterPro" id="IPR036736">
    <property type="entry name" value="ACP-like_sf"/>
</dbReference>
<keyword evidence="3" id="KW-0597">Phosphoprotein</keyword>
<dbReference type="SUPFAM" id="SSF52777">
    <property type="entry name" value="CoA-dependent acyltransferases"/>
    <property type="match status" value="2"/>
</dbReference>
<dbReference type="Gene3D" id="2.30.38.10">
    <property type="entry name" value="Luciferase, Domain 3"/>
    <property type="match status" value="1"/>
</dbReference>
<dbReference type="RefSeq" id="WP_184944096.1">
    <property type="nucleotide sequence ID" value="NZ_BAAAWZ010000004.1"/>
</dbReference>
<protein>
    <submittedName>
        <fullName evidence="6">Amino acid adenylation domain-containing protein</fullName>
    </submittedName>
</protein>
<organism evidence="6 7">
    <name type="scientific">Planomonospora venezuelensis</name>
    <dbReference type="NCBI Taxonomy" id="1999"/>
    <lineage>
        <taxon>Bacteria</taxon>
        <taxon>Bacillati</taxon>
        <taxon>Actinomycetota</taxon>
        <taxon>Actinomycetes</taxon>
        <taxon>Streptosporangiales</taxon>
        <taxon>Streptosporangiaceae</taxon>
        <taxon>Planomonospora</taxon>
    </lineage>
</organism>
<evidence type="ECO:0000256" key="2">
    <source>
        <dbReference type="ARBA" id="ARBA00022450"/>
    </source>
</evidence>
<dbReference type="SMART" id="SM00824">
    <property type="entry name" value="PKS_TE"/>
    <property type="match status" value="1"/>
</dbReference>
<reference evidence="6 7" key="1">
    <citation type="submission" date="2020-08" db="EMBL/GenBank/DDBJ databases">
        <title>Genomic Encyclopedia of Type Strains, Phase III (KMG-III): the genomes of soil and plant-associated and newly described type strains.</title>
        <authorList>
            <person name="Whitman W."/>
        </authorList>
    </citation>
    <scope>NUCLEOTIDE SEQUENCE [LARGE SCALE GENOMIC DNA]</scope>
    <source>
        <strain evidence="6 7">CECT 3303</strain>
    </source>
</reference>
<dbReference type="PROSITE" id="PS50075">
    <property type="entry name" value="CARRIER"/>
    <property type="match status" value="1"/>
</dbReference>
<dbReference type="CDD" id="cd12117">
    <property type="entry name" value="A_NRPS_Srf_like"/>
    <property type="match status" value="1"/>
</dbReference>
<comment type="cofactor">
    <cofactor evidence="1">
        <name>pantetheine 4'-phosphate</name>
        <dbReference type="ChEBI" id="CHEBI:47942"/>
    </cofactor>
</comment>
<dbReference type="GO" id="GO:0008610">
    <property type="term" value="P:lipid biosynthetic process"/>
    <property type="evidence" value="ECO:0007669"/>
    <property type="project" value="UniProtKB-ARBA"/>
</dbReference>
<dbReference type="InterPro" id="IPR010071">
    <property type="entry name" value="AA_adenyl_dom"/>
</dbReference>
<dbReference type="PANTHER" id="PTHR45527">
    <property type="entry name" value="NONRIBOSOMAL PEPTIDE SYNTHETASE"/>
    <property type="match status" value="1"/>
</dbReference>
<dbReference type="PANTHER" id="PTHR45527:SF1">
    <property type="entry name" value="FATTY ACID SYNTHASE"/>
    <property type="match status" value="1"/>
</dbReference>
<dbReference type="Gene3D" id="3.40.50.1820">
    <property type="entry name" value="alpha/beta hydrolase"/>
    <property type="match status" value="1"/>
</dbReference>
<dbReference type="InterPro" id="IPR023213">
    <property type="entry name" value="CAT-like_dom_sf"/>
</dbReference>
<dbReference type="InterPro" id="IPR001242">
    <property type="entry name" value="Condensation_dom"/>
</dbReference>
<dbReference type="Proteomes" id="UP000562352">
    <property type="component" value="Unassembled WGS sequence"/>
</dbReference>
<name>A0A841DCD6_PLAVE</name>
<dbReference type="Pfam" id="PF00501">
    <property type="entry name" value="AMP-binding"/>
    <property type="match status" value="1"/>
</dbReference>
<keyword evidence="2" id="KW-0596">Phosphopantetheine</keyword>
<dbReference type="GO" id="GO:0043041">
    <property type="term" value="P:amino acid activation for nonribosomal peptide biosynthetic process"/>
    <property type="evidence" value="ECO:0007669"/>
    <property type="project" value="TreeGrafter"/>
</dbReference>
<dbReference type="Gene3D" id="3.30.559.30">
    <property type="entry name" value="Nonribosomal peptide synthetase, condensation domain"/>
    <property type="match status" value="1"/>
</dbReference>
<dbReference type="InterPro" id="IPR006162">
    <property type="entry name" value="Ppantetheine_attach_site"/>
</dbReference>
<dbReference type="Gene3D" id="3.40.50.980">
    <property type="match status" value="2"/>
</dbReference>
<dbReference type="PROSITE" id="PS00012">
    <property type="entry name" value="PHOSPHOPANTETHEINE"/>
    <property type="match status" value="1"/>
</dbReference>
<dbReference type="GO" id="GO:0003824">
    <property type="term" value="F:catalytic activity"/>
    <property type="evidence" value="ECO:0007669"/>
    <property type="project" value="InterPro"/>
</dbReference>
<dbReference type="FunFam" id="3.40.50.980:FF:000001">
    <property type="entry name" value="Non-ribosomal peptide synthetase"/>
    <property type="match status" value="1"/>
</dbReference>
<dbReference type="InterPro" id="IPR001031">
    <property type="entry name" value="Thioesterase"/>
</dbReference>
<dbReference type="InterPro" id="IPR020845">
    <property type="entry name" value="AMP-binding_CS"/>
</dbReference>
<dbReference type="SUPFAM" id="SSF47336">
    <property type="entry name" value="ACP-like"/>
    <property type="match status" value="1"/>
</dbReference>
<proteinExistence type="predicted"/>
<dbReference type="GO" id="GO:0005829">
    <property type="term" value="C:cytosol"/>
    <property type="evidence" value="ECO:0007669"/>
    <property type="project" value="TreeGrafter"/>
</dbReference>
<dbReference type="SUPFAM" id="SSF56801">
    <property type="entry name" value="Acetyl-CoA synthetase-like"/>
    <property type="match status" value="1"/>
</dbReference>
<gene>
    <name evidence="6" type="ORF">FHS22_004302</name>
</gene>
<keyword evidence="7" id="KW-1185">Reference proteome</keyword>
<dbReference type="SUPFAM" id="SSF53474">
    <property type="entry name" value="alpha/beta-Hydrolases"/>
    <property type="match status" value="1"/>
</dbReference>
<evidence type="ECO:0000256" key="1">
    <source>
        <dbReference type="ARBA" id="ARBA00001957"/>
    </source>
</evidence>
<dbReference type="Pfam" id="PF00550">
    <property type="entry name" value="PP-binding"/>
    <property type="match status" value="1"/>
</dbReference>
<dbReference type="InterPro" id="IPR029058">
    <property type="entry name" value="AB_hydrolase_fold"/>
</dbReference>
<dbReference type="CDD" id="cd19543">
    <property type="entry name" value="DCL_NRPS"/>
    <property type="match status" value="1"/>
</dbReference>
<dbReference type="InterPro" id="IPR045851">
    <property type="entry name" value="AMP-bd_C_sf"/>
</dbReference>
<evidence type="ECO:0000256" key="3">
    <source>
        <dbReference type="ARBA" id="ARBA00022553"/>
    </source>
</evidence>
<feature type="domain" description="Carrier" evidence="5">
    <location>
        <begin position="992"/>
        <end position="1066"/>
    </location>
</feature>
<comment type="caution">
    <text evidence="6">The sequence shown here is derived from an EMBL/GenBank/DDBJ whole genome shotgun (WGS) entry which is preliminary data.</text>
</comment>
<dbReference type="InterPro" id="IPR020802">
    <property type="entry name" value="TesA-like"/>
</dbReference>
<dbReference type="Gene3D" id="3.30.559.10">
    <property type="entry name" value="Chloramphenicol acetyltransferase-like domain"/>
    <property type="match status" value="1"/>
</dbReference>
<feature type="region of interest" description="Disordered" evidence="4">
    <location>
        <begin position="1057"/>
        <end position="1078"/>
    </location>
</feature>
<dbReference type="InterPro" id="IPR009081">
    <property type="entry name" value="PP-bd_ACP"/>
</dbReference>